<evidence type="ECO:0000313" key="3">
    <source>
        <dbReference type="Proteomes" id="UP001208041"/>
    </source>
</evidence>
<dbReference type="PROSITE" id="PS50830">
    <property type="entry name" value="TNASE_3"/>
    <property type="match status" value="1"/>
</dbReference>
<dbReference type="SUPFAM" id="SSF50199">
    <property type="entry name" value="Staphylococcal nuclease"/>
    <property type="match status" value="1"/>
</dbReference>
<organism evidence="2 3">
    <name type="scientific">Halocynthiibacter halioticoli</name>
    <dbReference type="NCBI Taxonomy" id="2986804"/>
    <lineage>
        <taxon>Bacteria</taxon>
        <taxon>Pseudomonadati</taxon>
        <taxon>Pseudomonadota</taxon>
        <taxon>Alphaproteobacteria</taxon>
        <taxon>Rhodobacterales</taxon>
        <taxon>Paracoccaceae</taxon>
        <taxon>Halocynthiibacter</taxon>
    </lineage>
</organism>
<gene>
    <name evidence="2" type="ORF">OH136_16025</name>
</gene>
<dbReference type="EMBL" id="JAOYFC010000008">
    <property type="protein sequence ID" value="MCV6826070.1"/>
    <property type="molecule type" value="Genomic_DNA"/>
</dbReference>
<dbReference type="InterPro" id="IPR016071">
    <property type="entry name" value="Staphylococal_nuclease_OB-fold"/>
</dbReference>
<accession>A0AAE3J351</accession>
<dbReference type="SMART" id="SM00318">
    <property type="entry name" value="SNc"/>
    <property type="match status" value="1"/>
</dbReference>
<dbReference type="Gene3D" id="2.40.50.90">
    <property type="match status" value="1"/>
</dbReference>
<keyword evidence="3" id="KW-1185">Reference proteome</keyword>
<protein>
    <submittedName>
        <fullName evidence="2">Thermonuclease family protein</fullName>
    </submittedName>
</protein>
<dbReference type="RefSeq" id="WP_263955036.1">
    <property type="nucleotide sequence ID" value="NZ_JAOYFC010000008.1"/>
</dbReference>
<dbReference type="InterPro" id="IPR035437">
    <property type="entry name" value="SNase_OB-fold_sf"/>
</dbReference>
<comment type="caution">
    <text evidence="2">The sequence shown here is derived from an EMBL/GenBank/DDBJ whole genome shotgun (WGS) entry which is preliminary data.</text>
</comment>
<feature type="domain" description="TNase-like" evidence="1">
    <location>
        <begin position="78"/>
        <end position="178"/>
    </location>
</feature>
<evidence type="ECO:0000313" key="2">
    <source>
        <dbReference type="EMBL" id="MCV6826070.1"/>
    </source>
</evidence>
<reference evidence="2" key="1">
    <citation type="submission" date="2022-10" db="EMBL/GenBank/DDBJ databases">
        <authorList>
            <person name="Yue Y."/>
        </authorList>
    </citation>
    <scope>NUCLEOTIDE SEQUENCE</scope>
    <source>
        <strain evidence="2">Z654</strain>
    </source>
</reference>
<dbReference type="AlphaFoldDB" id="A0AAE3J351"/>
<proteinExistence type="predicted"/>
<evidence type="ECO:0000259" key="1">
    <source>
        <dbReference type="PROSITE" id="PS50830"/>
    </source>
</evidence>
<name>A0AAE3J351_9RHOB</name>
<sequence>MKTPSRLSHVCGMVWQRDNLVWQDGMIIADSDNRRRTHLRETATWLYTSMWGNRPLLSCWALQAGMALALIAGQVDAETINPATVYVVDGDTIRMDGDSWRLVGLDTPETYEPGCDFELALGQAATARLRGLMAFGRVVEVIRLPGRDRFDRGLARLFIGGEDIADILVREGLARPYEGGRRLGWCG</sequence>
<dbReference type="Pfam" id="PF00565">
    <property type="entry name" value="SNase"/>
    <property type="match status" value="1"/>
</dbReference>
<dbReference type="Proteomes" id="UP001208041">
    <property type="component" value="Unassembled WGS sequence"/>
</dbReference>